<evidence type="ECO:0000313" key="1">
    <source>
        <dbReference type="EMBL" id="MDT0584156.1"/>
    </source>
</evidence>
<keyword evidence="2" id="KW-1185">Reference proteome</keyword>
<gene>
    <name evidence="1" type="ORF">RM544_16535</name>
</gene>
<dbReference type="RefSeq" id="WP_311362917.1">
    <property type="nucleotide sequence ID" value="NZ_JAVRIE010000007.1"/>
</dbReference>
<proteinExistence type="predicted"/>
<dbReference type="AlphaFoldDB" id="A0AAW8R4D8"/>
<dbReference type="Proteomes" id="UP001249020">
    <property type="component" value="Unassembled WGS sequence"/>
</dbReference>
<organism evidence="1 2">
    <name type="scientific">Brumicola blandensis</name>
    <dbReference type="NCBI Taxonomy" id="3075611"/>
    <lineage>
        <taxon>Bacteria</taxon>
        <taxon>Pseudomonadati</taxon>
        <taxon>Pseudomonadota</taxon>
        <taxon>Gammaproteobacteria</taxon>
        <taxon>Alteromonadales</taxon>
        <taxon>Alteromonadaceae</taxon>
        <taxon>Brumicola</taxon>
    </lineage>
</organism>
<evidence type="ECO:0000313" key="2">
    <source>
        <dbReference type="Proteomes" id="UP001249020"/>
    </source>
</evidence>
<evidence type="ECO:0008006" key="3">
    <source>
        <dbReference type="Google" id="ProtNLM"/>
    </source>
</evidence>
<accession>A0AAW8R4D8</accession>
<sequence length="65" mass="7251">MINEKLELLKKETDELITKCTEIGDEKTVQLLSEIAEMLDIAHNTHLGNALTTLSALVTKELSKK</sequence>
<protein>
    <recommendedName>
        <fullName evidence="3">Phage protein</fullName>
    </recommendedName>
</protein>
<reference evidence="1 2" key="1">
    <citation type="submission" date="2023-09" db="EMBL/GenBank/DDBJ databases">
        <authorList>
            <person name="Rey-Velasco X."/>
        </authorList>
    </citation>
    <scope>NUCLEOTIDE SEQUENCE [LARGE SCALE GENOMIC DNA]</scope>
    <source>
        <strain evidence="1 2">W409</strain>
    </source>
</reference>
<dbReference type="EMBL" id="JAVRIE010000007">
    <property type="protein sequence ID" value="MDT0584156.1"/>
    <property type="molecule type" value="Genomic_DNA"/>
</dbReference>
<name>A0AAW8R4D8_9ALTE</name>
<comment type="caution">
    <text evidence="1">The sequence shown here is derived from an EMBL/GenBank/DDBJ whole genome shotgun (WGS) entry which is preliminary data.</text>
</comment>